<sequence length="955" mass="110431">MVLLKWLLCQLVLFTTLSHAFTDYLLKKCAQSGFCHRNRIYSQNIVKTHHSYYKLDPESIVHDPFQNILHATIIKTVPRLDGDDISVQFPFSLSFLQDYSVRFTIAEKERTVANDSSFLVSTQRYNETWLHAFDEKFPDKVNTTSSFPEPYFLGQEHTANSLWSKLTSFLSLSNSTQDTVYLQNGNVSLEILTEPFQLKIYWKNTLKLIVNEQNFLNIEHRRTKEENFAHVLPEESTFNMFKDDFLYSKLDTLPLGPESIALDFSFIESTNVYGIPEHPTSLRLMDTSQGEPYRLFNVDVFEYNIGTTQPMYGSIPFMFSSSSTSVFWVNAADTWVDIKYDTRKNKTMTHWISENGVVDVVVSLGPDIPTIIDTFTDLTGRPFLPPMSSIGYHQCRWNYNDEMDVLNVDSQMDVHRFPYDFIWLDLEYTNDKKYFTWKPNSFPNPKRLLTKLNKLGRNLVVLIDPHLKKDYEISDTVINENVAVKDHNGNDYVGHCWPGNSIWIDTMSKYGQKIWKSFFEKFMDFPHDLTNLFVWNDMNEPSIFDGPETTAPKDLIHDSHIEERSIHNLYGLSVHEATYDAVKSVYSSSDKRPFLLTRAFFAGSQRTAATWTGDNVATWEYLKISIPMVLSNNVAGMPFIGADIAGFAEDPTPELIARWYQAGLWYPFFRAHAHIDTKRREPYLFDDPLKSIVRDAIQLRYFLLPTLYTMFYKSSTTGYPIMNPMFIQHPEFKDLYDIDNQFYWGDSGLLVKPITEPDQLETEMIFPPGIFYEFASLISFVNDGTYLMKKNIMAPLDTIPLFIEGGHIISMKDKYRRSSKLMRNDPYILVIAPDAKGSAVGDLYVDDGETFGYQKGEYLRTQFILEDGHILKNIPSHTPDNLVGTEDSILRNTNIEKIIVAKSELQHDIKLKDAIMVKQDGEERSLSTELSYEDDNKIIITNPMIDITESWELTF</sequence>
<dbReference type="SUPFAM" id="SSF74650">
    <property type="entry name" value="Galactose mutarotase-like"/>
    <property type="match status" value="1"/>
</dbReference>
<evidence type="ECO:0000259" key="14">
    <source>
        <dbReference type="Pfam" id="PF17137"/>
    </source>
</evidence>
<feature type="domain" description="Glycosyl hydrolase family 31 C-terminal" evidence="15">
    <location>
        <begin position="718"/>
        <end position="809"/>
    </location>
</feature>
<evidence type="ECO:0000256" key="7">
    <source>
        <dbReference type="ARBA" id="ARBA00023180"/>
    </source>
</evidence>
<evidence type="ECO:0000256" key="5">
    <source>
        <dbReference type="ARBA" id="ARBA00022801"/>
    </source>
</evidence>
<keyword evidence="5 10" id="KW-0378">Hydrolase</keyword>
<dbReference type="FunFam" id="2.60.40.1760:FF:000010">
    <property type="entry name" value="Glucosidase II catalytic subunit"/>
    <property type="match status" value="1"/>
</dbReference>
<keyword evidence="17" id="KW-1185">Reference proteome</keyword>
<dbReference type="SUPFAM" id="SSF51445">
    <property type="entry name" value="(Trans)glycosidases"/>
    <property type="match status" value="1"/>
</dbReference>
<dbReference type="Pfam" id="PF21365">
    <property type="entry name" value="Glyco_hydro_31_3rd"/>
    <property type="match status" value="1"/>
</dbReference>
<evidence type="ECO:0000313" key="17">
    <source>
        <dbReference type="Proteomes" id="UP000006968"/>
    </source>
</evidence>
<proteinExistence type="inferred from homology"/>
<evidence type="ECO:0000256" key="2">
    <source>
        <dbReference type="ARBA" id="ARBA00004833"/>
    </source>
</evidence>
<dbReference type="SUPFAM" id="SSF51011">
    <property type="entry name" value="Glycosyl hydrolase domain"/>
    <property type="match status" value="1"/>
</dbReference>
<evidence type="ECO:0000256" key="9">
    <source>
        <dbReference type="ARBA" id="ARBA00042895"/>
    </source>
</evidence>
<dbReference type="CDD" id="cd06603">
    <property type="entry name" value="GH31_GANC_GANAB_alpha"/>
    <property type="match status" value="1"/>
</dbReference>
<dbReference type="Gene3D" id="3.20.20.80">
    <property type="entry name" value="Glycosidases"/>
    <property type="match status" value="2"/>
</dbReference>
<feature type="domain" description="Glycoside hydrolase family 31 N-terminal" evidence="13">
    <location>
        <begin position="172"/>
        <end position="337"/>
    </location>
</feature>
<dbReference type="PROSITE" id="PS00129">
    <property type="entry name" value="GLYCOSYL_HYDROL_F31_1"/>
    <property type="match status" value="1"/>
</dbReference>
<dbReference type="Pfam" id="PF13802">
    <property type="entry name" value="Gal_mutarotas_2"/>
    <property type="match status" value="1"/>
</dbReference>
<comment type="similarity">
    <text evidence="3 10">Belongs to the glycosyl hydrolase 31 family.</text>
</comment>
<dbReference type="InterPro" id="IPR011013">
    <property type="entry name" value="Gal_mutarotase_sf_dom"/>
</dbReference>
<evidence type="ECO:0000313" key="16">
    <source>
        <dbReference type="EMBL" id="EJS44681.1"/>
    </source>
</evidence>
<evidence type="ECO:0000256" key="4">
    <source>
        <dbReference type="ARBA" id="ARBA00022729"/>
    </source>
</evidence>
<dbReference type="InterPro" id="IPR000322">
    <property type="entry name" value="Glyco_hydro_31_TIM"/>
</dbReference>
<keyword evidence="6" id="KW-0256">Endoplasmic reticulum</keyword>
<comment type="subcellular location">
    <subcellularLocation>
        <location evidence="1">Endoplasmic reticulum</location>
    </subcellularLocation>
</comment>
<dbReference type="OrthoDB" id="1334205at2759"/>
<dbReference type="Gene3D" id="2.60.40.1760">
    <property type="entry name" value="glycosyl hydrolase (family 31)"/>
    <property type="match status" value="1"/>
</dbReference>
<dbReference type="GO" id="GO:0005975">
    <property type="term" value="P:carbohydrate metabolic process"/>
    <property type="evidence" value="ECO:0007669"/>
    <property type="project" value="InterPro"/>
</dbReference>
<dbReference type="InterPro" id="IPR033403">
    <property type="entry name" value="DUF5110"/>
</dbReference>
<organism evidence="16 17">
    <name type="scientific">Saccharomyces arboricola (strain H-6 / AS 2.3317 / CBS 10644)</name>
    <name type="common">Yeast</name>
    <dbReference type="NCBI Taxonomy" id="1160507"/>
    <lineage>
        <taxon>Eukaryota</taxon>
        <taxon>Fungi</taxon>
        <taxon>Dikarya</taxon>
        <taxon>Ascomycota</taxon>
        <taxon>Saccharomycotina</taxon>
        <taxon>Saccharomycetes</taxon>
        <taxon>Saccharomycetales</taxon>
        <taxon>Saccharomycetaceae</taxon>
        <taxon>Saccharomyces</taxon>
    </lineage>
</organism>
<name>J8Q7U5_SACAR</name>
<dbReference type="EMBL" id="ALIE01000011">
    <property type="protein sequence ID" value="EJS44681.1"/>
    <property type="molecule type" value="Genomic_DNA"/>
</dbReference>
<evidence type="ECO:0000259" key="13">
    <source>
        <dbReference type="Pfam" id="PF13802"/>
    </source>
</evidence>
<dbReference type="GO" id="GO:0090599">
    <property type="term" value="F:alpha-glucosidase activity"/>
    <property type="evidence" value="ECO:0007669"/>
    <property type="project" value="TreeGrafter"/>
</dbReference>
<dbReference type="HOGENOM" id="CLU_000631_7_0_1"/>
<accession>J8Q7U5</accession>
<gene>
    <name evidence="16" type="ORF">SU7_0270</name>
</gene>
<evidence type="ECO:0000259" key="15">
    <source>
        <dbReference type="Pfam" id="PF21365"/>
    </source>
</evidence>
<dbReference type="InterPro" id="IPR030458">
    <property type="entry name" value="Glyco_hydro_31_AS"/>
</dbReference>
<protein>
    <recommendedName>
        <fullName evidence="9">Glucosidase II subunit alpha</fullName>
    </recommendedName>
</protein>
<dbReference type="CDD" id="cd14752">
    <property type="entry name" value="GH31_N"/>
    <property type="match status" value="1"/>
</dbReference>
<dbReference type="GO" id="GO:0030246">
    <property type="term" value="F:carbohydrate binding"/>
    <property type="evidence" value="ECO:0007669"/>
    <property type="project" value="InterPro"/>
</dbReference>
<keyword evidence="8 10" id="KW-0326">Glycosidase</keyword>
<evidence type="ECO:0000256" key="8">
    <source>
        <dbReference type="ARBA" id="ARBA00023295"/>
    </source>
</evidence>
<evidence type="ECO:0000259" key="12">
    <source>
        <dbReference type="Pfam" id="PF01055"/>
    </source>
</evidence>
<dbReference type="InterPro" id="IPR048395">
    <property type="entry name" value="Glyco_hydro_31_C"/>
</dbReference>
<dbReference type="InterPro" id="IPR025887">
    <property type="entry name" value="Glyco_hydro_31_N_dom"/>
</dbReference>
<comment type="caution">
    <text evidence="16">The sequence shown here is derived from an EMBL/GenBank/DDBJ whole genome shotgun (WGS) entry which is preliminary data.</text>
</comment>
<evidence type="ECO:0000256" key="10">
    <source>
        <dbReference type="RuleBase" id="RU361185"/>
    </source>
</evidence>
<keyword evidence="7" id="KW-0325">Glycoprotein</keyword>
<dbReference type="Gene3D" id="2.60.40.1180">
    <property type="entry name" value="Golgi alpha-mannosidase II"/>
    <property type="match status" value="2"/>
</dbReference>
<feature type="domain" description="DUF5110" evidence="14">
    <location>
        <begin position="829"/>
        <end position="867"/>
    </location>
</feature>
<feature type="chain" id="PRO_5003812683" description="Glucosidase II subunit alpha" evidence="11">
    <location>
        <begin position="21"/>
        <end position="955"/>
    </location>
</feature>
<evidence type="ECO:0000256" key="3">
    <source>
        <dbReference type="ARBA" id="ARBA00007806"/>
    </source>
</evidence>
<dbReference type="Proteomes" id="UP000006968">
    <property type="component" value="Chromosome II"/>
</dbReference>
<comment type="pathway">
    <text evidence="2">Glycan metabolism; N-glycan metabolism.</text>
</comment>
<feature type="domain" description="Glycoside hydrolase family 31 TIM barrel" evidence="12">
    <location>
        <begin position="382"/>
        <end position="710"/>
    </location>
</feature>
<evidence type="ECO:0000256" key="11">
    <source>
        <dbReference type="SAM" id="SignalP"/>
    </source>
</evidence>
<evidence type="ECO:0000256" key="6">
    <source>
        <dbReference type="ARBA" id="ARBA00022824"/>
    </source>
</evidence>
<dbReference type="Pfam" id="PF17137">
    <property type="entry name" value="DUF5110"/>
    <property type="match status" value="1"/>
</dbReference>
<dbReference type="Pfam" id="PF01055">
    <property type="entry name" value="Glyco_hydro_31_2nd"/>
    <property type="match status" value="1"/>
</dbReference>
<dbReference type="GO" id="GO:0017177">
    <property type="term" value="C:glucosidase II complex"/>
    <property type="evidence" value="ECO:0007669"/>
    <property type="project" value="TreeGrafter"/>
</dbReference>
<dbReference type="PANTHER" id="PTHR22762:SF54">
    <property type="entry name" value="BCDNA.GH04962"/>
    <property type="match status" value="1"/>
</dbReference>
<feature type="signal peptide" evidence="11">
    <location>
        <begin position="1"/>
        <end position="20"/>
    </location>
</feature>
<reference evidence="16 17" key="1">
    <citation type="journal article" date="2013" name="BMC Genomics">
        <title>High quality de novo sequencing and assembly of the Saccharomyces arboricolus genome.</title>
        <authorList>
            <person name="Liti G."/>
            <person name="Nguyen Ba A.N."/>
            <person name="Blythe M."/>
            <person name="Mueller C.A."/>
            <person name="Bergstroem A."/>
            <person name="Cubillos F.A."/>
            <person name="Dafhnis-Calas F."/>
            <person name="Khoshraftar S."/>
            <person name="Malla S."/>
            <person name="Mehta N."/>
            <person name="Siow C.C."/>
            <person name="Warringer J."/>
            <person name="Moses A.M."/>
            <person name="Louis E.J."/>
            <person name="Nieduszynski C.A."/>
        </authorList>
    </citation>
    <scope>NUCLEOTIDE SEQUENCE [LARGE SCALE GENOMIC DNA]</scope>
    <source>
        <strain evidence="17">H-6 / AS 2.3317 / CBS 10644</strain>
    </source>
</reference>
<keyword evidence="4 11" id="KW-0732">Signal</keyword>
<evidence type="ECO:0000256" key="1">
    <source>
        <dbReference type="ARBA" id="ARBA00004240"/>
    </source>
</evidence>
<dbReference type="PANTHER" id="PTHR22762">
    <property type="entry name" value="ALPHA-GLUCOSIDASE"/>
    <property type="match status" value="1"/>
</dbReference>
<dbReference type="GO" id="GO:0006491">
    <property type="term" value="P:N-glycan processing"/>
    <property type="evidence" value="ECO:0007669"/>
    <property type="project" value="TreeGrafter"/>
</dbReference>
<dbReference type="AlphaFoldDB" id="J8Q7U5"/>
<dbReference type="InterPro" id="IPR017853">
    <property type="entry name" value="GH"/>
</dbReference>
<dbReference type="InterPro" id="IPR013780">
    <property type="entry name" value="Glyco_hydro_b"/>
</dbReference>